<name>A0A087VT48_9BIFI</name>
<dbReference type="KEGG" id="bii:BINDI_0247"/>
<dbReference type="Proteomes" id="UP000028569">
    <property type="component" value="Chromosome"/>
</dbReference>
<sequence length="99" mass="11635">MTDEQSVTGMDRLDDHDQELGHNRNSRGRGRLSPAERRRALVRKRRTYTFLMWVLALLALFFAWAAFGMMMRIGFLPVFDLGYSWFDSHILYFFGVAAR</sequence>
<keyword evidence="4" id="KW-1185">Reference proteome</keyword>
<accession>A0A087VT48</accession>
<dbReference type="AlphaFoldDB" id="A0A087VT48"/>
<feature type="region of interest" description="Disordered" evidence="1">
    <location>
        <begin position="1"/>
        <end position="36"/>
    </location>
</feature>
<dbReference type="HOGENOM" id="CLU_2314700_0_0_11"/>
<dbReference type="EMBL" id="CP006018">
    <property type="protein sequence ID" value="AIC91532.1"/>
    <property type="molecule type" value="Genomic_DNA"/>
</dbReference>
<proteinExistence type="predicted"/>
<gene>
    <name evidence="3" type="ORF">BINDI_0247</name>
</gene>
<evidence type="ECO:0000313" key="4">
    <source>
        <dbReference type="Proteomes" id="UP000028569"/>
    </source>
</evidence>
<reference evidence="3 4" key="1">
    <citation type="journal article" date="2014" name="Appl. Environ. Microbiol.">
        <title>Genomic encyclopedia of type strains of the genus Bifidobacterium.</title>
        <authorList>
            <person name="Milani C."/>
            <person name="Lugli G.A."/>
            <person name="Duranti S."/>
            <person name="Turroni F."/>
            <person name="Bottacini F."/>
            <person name="Mangifesta M."/>
            <person name="Sanchez B."/>
            <person name="Viappiani A."/>
            <person name="Mancabelli L."/>
            <person name="Taminiau B."/>
            <person name="Delcenserie V."/>
            <person name="Barrangou R."/>
            <person name="Margolles A."/>
            <person name="van Sinderen D."/>
            <person name="Ventura M."/>
        </authorList>
    </citation>
    <scope>NUCLEOTIDE SEQUENCE [LARGE SCALE GENOMIC DNA]</scope>
    <source>
        <strain evidence="3 4">LMG 11587</strain>
    </source>
</reference>
<feature type="compositionally biased region" description="Basic and acidic residues" evidence="1">
    <location>
        <begin position="11"/>
        <end position="22"/>
    </location>
</feature>
<dbReference type="RefSeq" id="WP_033491674.1">
    <property type="nucleotide sequence ID" value="NZ_CP006018.1"/>
</dbReference>
<feature type="transmembrane region" description="Helical" evidence="2">
    <location>
        <begin position="47"/>
        <end position="67"/>
    </location>
</feature>
<keyword evidence="2" id="KW-0472">Membrane</keyword>
<keyword evidence="2" id="KW-0812">Transmembrane</keyword>
<evidence type="ECO:0000313" key="3">
    <source>
        <dbReference type="EMBL" id="AIC91532.1"/>
    </source>
</evidence>
<protein>
    <submittedName>
        <fullName evidence="3">Uncharacterized protein</fullName>
    </submittedName>
</protein>
<evidence type="ECO:0000256" key="2">
    <source>
        <dbReference type="SAM" id="Phobius"/>
    </source>
</evidence>
<keyword evidence="2" id="KW-1133">Transmembrane helix</keyword>
<organism evidence="3 4">
    <name type="scientific">Bifidobacterium [indicum] DSM 20214 = LMG 11587</name>
    <dbReference type="NCBI Taxonomy" id="1341694"/>
    <lineage>
        <taxon>Bacteria</taxon>
        <taxon>Bacillati</taxon>
        <taxon>Actinomycetota</taxon>
        <taxon>Actinomycetes</taxon>
        <taxon>Bifidobacteriales</taxon>
        <taxon>Bifidobacteriaceae</taxon>
        <taxon>Bifidobacterium</taxon>
    </lineage>
</organism>
<evidence type="ECO:0000256" key="1">
    <source>
        <dbReference type="SAM" id="MobiDB-lite"/>
    </source>
</evidence>
<dbReference type="GeneID" id="91565743"/>